<proteinExistence type="predicted"/>
<evidence type="ECO:0000313" key="4">
    <source>
        <dbReference type="EMBL" id="MDN3724033.1"/>
    </source>
</evidence>
<accession>A0ABT8DGI8</accession>
<feature type="domain" description="DUF4412" evidence="3">
    <location>
        <begin position="141"/>
        <end position="305"/>
    </location>
</feature>
<feature type="compositionally biased region" description="Basic and acidic residues" evidence="1">
    <location>
        <begin position="66"/>
        <end position="77"/>
    </location>
</feature>
<evidence type="ECO:0000256" key="1">
    <source>
        <dbReference type="SAM" id="MobiDB-lite"/>
    </source>
</evidence>
<dbReference type="Pfam" id="PF14371">
    <property type="entry name" value="DUF4412"/>
    <property type="match status" value="1"/>
</dbReference>
<organism evidence="4 5">
    <name type="scientific">Aequorivita aurantiaca</name>
    <dbReference type="NCBI Taxonomy" id="3053356"/>
    <lineage>
        <taxon>Bacteria</taxon>
        <taxon>Pseudomonadati</taxon>
        <taxon>Bacteroidota</taxon>
        <taxon>Flavobacteriia</taxon>
        <taxon>Flavobacteriales</taxon>
        <taxon>Flavobacteriaceae</taxon>
        <taxon>Aequorivita</taxon>
    </lineage>
</organism>
<reference evidence="4 5" key="1">
    <citation type="submission" date="2023-06" db="EMBL/GenBank/DDBJ databases">
        <authorList>
            <person name="Ye Y.-Q."/>
            <person name="Du Z.-J."/>
        </authorList>
    </citation>
    <scope>NUCLEOTIDE SEQUENCE [LARGE SCALE GENOMIC DNA]</scope>
    <source>
        <strain evidence="4 5">SDUM287046</strain>
    </source>
</reference>
<evidence type="ECO:0000256" key="2">
    <source>
        <dbReference type="SAM" id="SignalP"/>
    </source>
</evidence>
<sequence>MKNILKITLVLIFCCYASHVNAQIFKKLGEKVERSIERKLDNKANEQESKLDSKIDEGVDTVIDAPEKAIEEETENNKKKKKEKKSEKNNNIIGSDADDDNESAMDFGNILNSMNNAQNVEISGSYNFNNKVVYEIDTGANKKEQITYWFGTDDGIFGVEMGADVNAFIVYDLEKETMLMLSKKDKTMQVIPMSMFGDIYKNLNTDEEEDTSTTFNKVSGKKKIIGYNCDKYEMKSEDIKGEFWFSKEVDFDMGNFSKSILTLTKKSNEGVPNVSWPQNGFMMEMTTTDVSSNTTTKMTVIELLKKEYSINTSEYQRSGF</sequence>
<feature type="region of interest" description="Disordered" evidence="1">
    <location>
        <begin position="66"/>
        <end position="100"/>
    </location>
</feature>
<name>A0ABT8DGI8_9FLAO</name>
<evidence type="ECO:0000259" key="3">
    <source>
        <dbReference type="Pfam" id="PF14371"/>
    </source>
</evidence>
<keyword evidence="2" id="KW-0732">Signal</keyword>
<evidence type="ECO:0000313" key="5">
    <source>
        <dbReference type="Proteomes" id="UP001244787"/>
    </source>
</evidence>
<dbReference type="Proteomes" id="UP001244787">
    <property type="component" value="Unassembled WGS sequence"/>
</dbReference>
<feature type="signal peptide" evidence="2">
    <location>
        <begin position="1"/>
        <end position="22"/>
    </location>
</feature>
<dbReference type="InterPro" id="IPR025524">
    <property type="entry name" value="DUF4412"/>
</dbReference>
<comment type="caution">
    <text evidence="4">The sequence shown here is derived from an EMBL/GenBank/DDBJ whole genome shotgun (WGS) entry which is preliminary data.</text>
</comment>
<protein>
    <submittedName>
        <fullName evidence="4">DUF4412 domain-containing protein</fullName>
    </submittedName>
</protein>
<gene>
    <name evidence="4" type="ORF">QRD02_06535</name>
</gene>
<feature type="chain" id="PRO_5045448688" evidence="2">
    <location>
        <begin position="23"/>
        <end position="320"/>
    </location>
</feature>
<keyword evidence="5" id="KW-1185">Reference proteome</keyword>
<dbReference type="EMBL" id="JAUGQQ010000003">
    <property type="protein sequence ID" value="MDN3724033.1"/>
    <property type="molecule type" value="Genomic_DNA"/>
</dbReference>
<dbReference type="RefSeq" id="WP_290254126.1">
    <property type="nucleotide sequence ID" value="NZ_JAUGQQ010000003.1"/>
</dbReference>